<comment type="caution">
    <text evidence="3">The sequence shown here is derived from an EMBL/GenBank/DDBJ whole genome shotgun (WGS) entry which is preliminary data.</text>
</comment>
<proteinExistence type="inferred from homology"/>
<dbReference type="Gene3D" id="1.50.10.10">
    <property type="match status" value="1"/>
</dbReference>
<dbReference type="InterPro" id="IPR052369">
    <property type="entry name" value="UG_Glycosaminoglycan_Hydrolase"/>
</dbReference>
<dbReference type="PANTHER" id="PTHR36845">
    <property type="entry name" value="HYDROLASE, PUTATIVE (AFU_ORTHOLOGUE AFUA_7G05090)-RELATED"/>
    <property type="match status" value="1"/>
</dbReference>
<sequence length="402" mass="45780">MSVVNEGIKINRYKALDVSPDFVDKALEHALEKISANLEPFTYIFPDDTTIEGLYYARKPEKTGQTRGGNHGWTTSFWTGMIWLAYEITGDKKYRKAAEVHVESFYDRIVNKSDCGHHDLGFLYTLSCVSGYKLTGNETAKKAALLAADHLMTRYFENAGIIQAWGDLNDPKQRGRIIIDCLMNLPLLYWAAEVTGEARYKAAAEKHAQNAYKWIVREDASTYHTYFFDPETGEAKYGKTHQGYRDDSCWARGQAWGIYGFPLSFIYTKNPEFLEMTEKLAHYFLNRTPADGIVYWDLAFTDGSGEEKDSSSTAIAACGLDELAKHTGNQELRSYYSQAASVMLRDLYAGYSTKNHPESNALLLHGVYAKPEHLGVDEGNLWGDYYYMEGLVRLKKNWNLYW</sequence>
<keyword evidence="1 3" id="KW-0378">Hydrolase</keyword>
<dbReference type="RefSeq" id="WP_211557739.1">
    <property type="nucleotide sequence ID" value="NZ_JAGVRK010000001.1"/>
</dbReference>
<dbReference type="InterPro" id="IPR012341">
    <property type="entry name" value="6hp_glycosidase-like_sf"/>
</dbReference>
<protein>
    <submittedName>
        <fullName evidence="3">Glycoside hydrolase family 88 protein</fullName>
    </submittedName>
</protein>
<gene>
    <name evidence="3" type="ORF">J9317_08120</name>
</gene>
<name>A0ABS5LDE5_9BACI</name>
<dbReference type="PANTHER" id="PTHR36845:SF1">
    <property type="entry name" value="HYDROLASE, PUTATIVE (AFU_ORTHOLOGUE AFUA_7G05090)-RELATED"/>
    <property type="match status" value="1"/>
</dbReference>
<dbReference type="EMBL" id="JAGVRK010000001">
    <property type="protein sequence ID" value="MBS2968722.1"/>
    <property type="molecule type" value="Genomic_DNA"/>
</dbReference>
<accession>A0ABS5LDE5</accession>
<dbReference type="Pfam" id="PF07470">
    <property type="entry name" value="Glyco_hydro_88"/>
    <property type="match status" value="1"/>
</dbReference>
<reference evidence="3 4" key="1">
    <citation type="submission" date="2021-04" db="EMBL/GenBank/DDBJ databases">
        <title>Metabacillus sp. strain KIGAM252 whole genome sequence.</title>
        <authorList>
            <person name="Seo M.-J."/>
            <person name="Cho E.-S."/>
            <person name="Hwang C.Y."/>
            <person name="Yoon D.J."/>
        </authorList>
    </citation>
    <scope>NUCLEOTIDE SEQUENCE [LARGE SCALE GENOMIC DNA]</scope>
    <source>
        <strain evidence="3 4">KIGAM252</strain>
    </source>
</reference>
<dbReference type="GO" id="GO:0016787">
    <property type="term" value="F:hydrolase activity"/>
    <property type="evidence" value="ECO:0007669"/>
    <property type="project" value="UniProtKB-KW"/>
</dbReference>
<organism evidence="3 4">
    <name type="scientific">Metabacillus flavus</name>
    <dbReference type="NCBI Taxonomy" id="2823519"/>
    <lineage>
        <taxon>Bacteria</taxon>
        <taxon>Bacillati</taxon>
        <taxon>Bacillota</taxon>
        <taxon>Bacilli</taxon>
        <taxon>Bacillales</taxon>
        <taxon>Bacillaceae</taxon>
        <taxon>Metabacillus</taxon>
    </lineage>
</organism>
<evidence type="ECO:0000256" key="2">
    <source>
        <dbReference type="ARBA" id="ARBA00038358"/>
    </source>
</evidence>
<dbReference type="InterPro" id="IPR010905">
    <property type="entry name" value="Glyco_hydro_88"/>
</dbReference>
<dbReference type="Proteomes" id="UP000682403">
    <property type="component" value="Unassembled WGS sequence"/>
</dbReference>
<evidence type="ECO:0000256" key="1">
    <source>
        <dbReference type="ARBA" id="ARBA00022801"/>
    </source>
</evidence>
<comment type="similarity">
    <text evidence="2">Belongs to the glycosyl hydrolase 88 family.</text>
</comment>
<dbReference type="InterPro" id="IPR008928">
    <property type="entry name" value="6-hairpin_glycosidase_sf"/>
</dbReference>
<evidence type="ECO:0000313" key="4">
    <source>
        <dbReference type="Proteomes" id="UP000682403"/>
    </source>
</evidence>
<evidence type="ECO:0000313" key="3">
    <source>
        <dbReference type="EMBL" id="MBS2968722.1"/>
    </source>
</evidence>
<keyword evidence="4" id="KW-1185">Reference proteome</keyword>
<dbReference type="SUPFAM" id="SSF48208">
    <property type="entry name" value="Six-hairpin glycosidases"/>
    <property type="match status" value="1"/>
</dbReference>